<evidence type="ECO:0000259" key="14">
    <source>
        <dbReference type="Pfam" id="PF00593"/>
    </source>
</evidence>
<evidence type="ECO:0000256" key="1">
    <source>
        <dbReference type="ARBA" id="ARBA00004571"/>
    </source>
</evidence>
<evidence type="ECO:0000256" key="6">
    <source>
        <dbReference type="ARBA" id="ARBA00022729"/>
    </source>
</evidence>
<proteinExistence type="inferred from homology"/>
<dbReference type="InterPro" id="IPR039426">
    <property type="entry name" value="TonB-dep_rcpt-like"/>
</dbReference>
<dbReference type="EMBL" id="AE008692">
    <property type="protein sequence ID" value="AAV90087.2"/>
    <property type="molecule type" value="Genomic_DNA"/>
</dbReference>
<keyword evidence="5" id="KW-0812">Transmembrane</keyword>
<dbReference type="GO" id="GO:0015344">
    <property type="term" value="F:siderophore uptake transmembrane transporter activity"/>
    <property type="evidence" value="ECO:0007669"/>
    <property type="project" value="TreeGrafter"/>
</dbReference>
<reference evidence="16 17" key="2">
    <citation type="journal article" date="2009" name="Nat. Biotechnol.">
        <title>Improved genome annotation for Zymomonas mobilis.</title>
        <authorList>
            <person name="Yang S."/>
            <person name="Pappas K.M."/>
            <person name="Hauser L.J."/>
            <person name="Land M.L."/>
            <person name="Chen G.L."/>
            <person name="Hurst G.B."/>
            <person name="Pan C."/>
            <person name="Kouvelis V.N."/>
            <person name="Typas M.A."/>
            <person name="Pelletier D.A."/>
            <person name="Klingeman D.M."/>
            <person name="Chang Y.J."/>
            <person name="Samatova N.F."/>
            <person name="Brown S.D."/>
        </authorList>
    </citation>
    <scope>NUCLEOTIDE SEQUENCE [LARGE SCALE GENOMIC DNA]</scope>
    <source>
        <strain evidence="17">ATCC 31821 / ZM4 / CP4</strain>
    </source>
</reference>
<feature type="signal peptide" evidence="13">
    <location>
        <begin position="1"/>
        <end position="31"/>
    </location>
</feature>
<dbReference type="Pfam" id="PF00593">
    <property type="entry name" value="TonB_dep_Rec_b-barrel"/>
    <property type="match status" value="1"/>
</dbReference>
<dbReference type="SUPFAM" id="SSF56935">
    <property type="entry name" value="Porins"/>
    <property type="match status" value="1"/>
</dbReference>
<keyword evidence="11" id="KW-0998">Cell outer membrane</keyword>
<dbReference type="AlphaFoldDB" id="Q5NMH3"/>
<gene>
    <name evidence="16" type="ordered locus">ZMO1463</name>
</gene>
<evidence type="ECO:0000256" key="10">
    <source>
        <dbReference type="ARBA" id="ARBA00023136"/>
    </source>
</evidence>
<keyword evidence="10 12" id="KW-0472">Membrane</keyword>
<dbReference type="Gene3D" id="2.170.130.10">
    <property type="entry name" value="TonB-dependent receptor, plug domain"/>
    <property type="match status" value="1"/>
</dbReference>
<evidence type="ECO:0000313" key="17">
    <source>
        <dbReference type="Proteomes" id="UP000001173"/>
    </source>
</evidence>
<dbReference type="Gene3D" id="2.40.170.20">
    <property type="entry name" value="TonB-dependent receptor, beta-barrel domain"/>
    <property type="match status" value="1"/>
</dbReference>
<dbReference type="InterPro" id="IPR012910">
    <property type="entry name" value="Plug_dom"/>
</dbReference>
<keyword evidence="2" id="KW-0813">Transport</keyword>
<keyword evidence="8" id="KW-0406">Ion transport</keyword>
<keyword evidence="4" id="KW-0410">Iron transport</keyword>
<comment type="subcellular location">
    <subcellularLocation>
        <location evidence="1">Cell outer membrane</location>
        <topology evidence="1">Multi-pass membrane protein</topology>
    </subcellularLocation>
</comment>
<evidence type="ECO:0000256" key="3">
    <source>
        <dbReference type="ARBA" id="ARBA00022452"/>
    </source>
</evidence>
<dbReference type="InterPro" id="IPR037066">
    <property type="entry name" value="Plug_dom_sf"/>
</dbReference>
<dbReference type="PANTHER" id="PTHR32552">
    <property type="entry name" value="FERRICHROME IRON RECEPTOR-RELATED"/>
    <property type="match status" value="1"/>
</dbReference>
<accession>Q5NMH3</accession>
<dbReference type="RefSeq" id="WP_011241241.1">
    <property type="nucleotide sequence ID" value="NC_006526.2"/>
</dbReference>
<evidence type="ECO:0000256" key="8">
    <source>
        <dbReference type="ARBA" id="ARBA00023065"/>
    </source>
</evidence>
<keyword evidence="16" id="KW-0675">Receptor</keyword>
<evidence type="ECO:0000256" key="13">
    <source>
        <dbReference type="SAM" id="SignalP"/>
    </source>
</evidence>
<dbReference type="InterPro" id="IPR036942">
    <property type="entry name" value="Beta-barrel_TonB_sf"/>
</dbReference>
<reference evidence="16 17" key="1">
    <citation type="journal article" date="2005" name="Nat. Biotechnol.">
        <title>The genome sequence of the ethanologenic bacterium Zymomonas mobilis ZM4.</title>
        <authorList>
            <person name="Seo J.S."/>
            <person name="Chong H."/>
            <person name="Park H.S."/>
            <person name="Yoon K.O."/>
            <person name="Jung C."/>
            <person name="Kim J.J."/>
            <person name="Hong J.H."/>
            <person name="Kim H."/>
            <person name="Kim J.H."/>
            <person name="Kil J.I."/>
            <person name="Park C.J."/>
            <person name="Oh H.M."/>
            <person name="Lee J.S."/>
            <person name="Jin S.J."/>
            <person name="Um H.W."/>
            <person name="Lee H.J."/>
            <person name="Oh S.J."/>
            <person name="Kim J.Y."/>
            <person name="Kang H.L."/>
            <person name="Lee S.Y."/>
            <person name="Lee K.J."/>
            <person name="Kang H.S."/>
        </authorList>
    </citation>
    <scope>NUCLEOTIDE SEQUENCE [LARGE SCALE GENOMIC DNA]</scope>
    <source>
        <strain evidence="17">ATCC 31821 / ZM4 / CP4</strain>
    </source>
</reference>
<dbReference type="Proteomes" id="UP000001173">
    <property type="component" value="Chromosome"/>
</dbReference>
<dbReference type="Pfam" id="PF07715">
    <property type="entry name" value="Plug"/>
    <property type="match status" value="1"/>
</dbReference>
<evidence type="ECO:0000313" key="16">
    <source>
        <dbReference type="EMBL" id="AAV90087.2"/>
    </source>
</evidence>
<sequence length="804" mass="88884">MALKCKNILKKILLYSSLISLNILASNQAKSEEYKSIISEKSNSIQSDLSDQKYNGDNVITVTGNQSRKYALREGGGGLIYPENNVKSVSSVQSDFISRQAAGANAFQLAAMLPGANVASSDPLGLSPQTNISVRGLNNDALGYVLEGMPLNDIAYYTGYPGQFADSENYSQISLAQGSADLDSPVMNAAGGLMSLKFQDPSMKAGGYFSGSYGSYESNRQFIRLETGDIAHTGIRAFVSYSHSGADNWRGPGHDLRHHIDFKILKEWNENRVSLIGSWNRAVASYYPQVSLSEWKKFKTSGSNNLAKIYNVLNDNSGTDYYKLWKQPEKTFYLGAPIQLKLADKIKLHLTPYVQEAYGNVPGGSQIATSGLWNGTQPINETIEIPGAADGLATVRANSNQRSLRSGVNLSVNWKTGWNNFVLGYWFDYSRDQEKQTFTSIDATGHASNIWAYQKGSLIRLSDGSPLLAANFRTNSELNAFYIGDKMSLLHDRLLIDIGFKEVILNRYGINNMPGPQHSANSHTSEPLPRIGIRYKFNNEHQLFFNTSTNFRAPSETALYNAYDPSSGEIETKANTNVKNEYSVSEEFGYRYAGNLLIGNVTLFNYHFTNRQIETQIIQNGSIISSTINAGAQTSRGIDIELGLRPWHHFSPYVSGEYLYAKIDNDLQVGDDFLPTKGKTAVRSPRFQAAVGLTYDDGHFFSVATIHYIDRQYATFTNDERISAHVTGDLSIGYRFSDAVRLQKPTIRMNFINITNKHYISGVADPTFNAKDTVGRHGNIISGSSPDYYIGGGFAALFTASTEF</sequence>
<organism evidence="16 17">
    <name type="scientific">Zymomonas mobilis subsp. mobilis (strain ATCC 31821 / ZM4 / CP4)</name>
    <dbReference type="NCBI Taxonomy" id="264203"/>
    <lineage>
        <taxon>Bacteria</taxon>
        <taxon>Pseudomonadati</taxon>
        <taxon>Pseudomonadota</taxon>
        <taxon>Alphaproteobacteria</taxon>
        <taxon>Sphingomonadales</taxon>
        <taxon>Zymomonadaceae</taxon>
        <taxon>Zymomonas</taxon>
    </lineage>
</organism>
<keyword evidence="17" id="KW-1185">Reference proteome</keyword>
<feature type="chain" id="PRO_5004260429" evidence="13">
    <location>
        <begin position="32"/>
        <end position="804"/>
    </location>
</feature>
<keyword evidence="7" id="KW-0408">Iron</keyword>
<dbReference type="InterPro" id="IPR000531">
    <property type="entry name" value="Beta-barrel_TonB"/>
</dbReference>
<keyword evidence="9 12" id="KW-0798">TonB box</keyword>
<name>Q5NMH3_ZYMMO</name>
<evidence type="ECO:0000256" key="9">
    <source>
        <dbReference type="ARBA" id="ARBA00023077"/>
    </source>
</evidence>
<evidence type="ECO:0000256" key="2">
    <source>
        <dbReference type="ARBA" id="ARBA00022448"/>
    </source>
</evidence>
<dbReference type="eggNOG" id="COG4772">
    <property type="taxonomic scope" value="Bacteria"/>
</dbReference>
<comment type="similarity">
    <text evidence="12">Belongs to the TonB-dependent receptor family.</text>
</comment>
<dbReference type="PANTHER" id="PTHR32552:SF89">
    <property type="entry name" value="CATECHOLATE SIDEROPHORE RECEPTOR FIU"/>
    <property type="match status" value="1"/>
</dbReference>
<protein>
    <submittedName>
        <fullName evidence="16">TonB-dependent receptor</fullName>
    </submittedName>
</protein>
<dbReference type="STRING" id="264203.ZMO1463"/>
<evidence type="ECO:0000256" key="4">
    <source>
        <dbReference type="ARBA" id="ARBA00022496"/>
    </source>
</evidence>
<evidence type="ECO:0000256" key="12">
    <source>
        <dbReference type="RuleBase" id="RU003357"/>
    </source>
</evidence>
<evidence type="ECO:0000256" key="11">
    <source>
        <dbReference type="ARBA" id="ARBA00023237"/>
    </source>
</evidence>
<evidence type="ECO:0000256" key="5">
    <source>
        <dbReference type="ARBA" id="ARBA00022692"/>
    </source>
</evidence>
<feature type="domain" description="TonB-dependent receptor plug" evidence="15">
    <location>
        <begin position="86"/>
        <end position="188"/>
    </location>
</feature>
<feature type="domain" description="TonB-dependent receptor-like beta-barrel" evidence="14">
    <location>
        <begin position="293"/>
        <end position="750"/>
    </location>
</feature>
<dbReference type="GO" id="GO:0009279">
    <property type="term" value="C:cell outer membrane"/>
    <property type="evidence" value="ECO:0007669"/>
    <property type="project" value="UniProtKB-SubCell"/>
</dbReference>
<dbReference type="KEGG" id="zmo:ZMO1463"/>
<keyword evidence="3" id="KW-1134">Transmembrane beta strand</keyword>
<evidence type="ECO:0000256" key="7">
    <source>
        <dbReference type="ARBA" id="ARBA00023004"/>
    </source>
</evidence>
<dbReference type="HOGENOM" id="CLU_017621_0_0_5"/>
<evidence type="ECO:0000259" key="15">
    <source>
        <dbReference type="Pfam" id="PF07715"/>
    </source>
</evidence>
<keyword evidence="6 13" id="KW-0732">Signal</keyword>